<dbReference type="HOGENOM" id="CLU_1603616_0_0_1"/>
<accession>U9TD62</accession>
<reference evidence="1" key="1">
    <citation type="submission" date="2013-07" db="EMBL/GenBank/DDBJ databases">
        <title>The genome of an arbuscular mycorrhizal fungus provides insights into the evolution of the oldest plant symbiosis.</title>
        <authorList>
            <consortium name="DOE Joint Genome Institute"/>
            <person name="Tisserant E."/>
            <person name="Malbreil M."/>
            <person name="Kuo A."/>
            <person name="Kohler A."/>
            <person name="Symeonidi A."/>
            <person name="Balestrini R."/>
            <person name="Charron P."/>
            <person name="Duensing N."/>
            <person name="Frei-dit-Frey N."/>
            <person name="Gianinazzi-Pearson V."/>
            <person name="Gilbert B."/>
            <person name="Handa Y."/>
            <person name="Hijri M."/>
            <person name="Kaul R."/>
            <person name="Kawaguchi M."/>
            <person name="Krajinski F."/>
            <person name="Lammers P."/>
            <person name="Lapierre D."/>
            <person name="Masclaux F.G."/>
            <person name="Murat C."/>
            <person name="Morin E."/>
            <person name="Ndikumana S."/>
            <person name="Pagni M."/>
            <person name="Petitpierre D."/>
            <person name="Requena N."/>
            <person name="Rosikiewicz P."/>
            <person name="Riley R."/>
            <person name="Saito K."/>
            <person name="San Clemente H."/>
            <person name="Shapiro H."/>
            <person name="van Tuinen D."/>
            <person name="Becard G."/>
            <person name="Bonfante P."/>
            <person name="Paszkowski U."/>
            <person name="Shachar-Hill Y."/>
            <person name="Young J.P."/>
            <person name="Sanders I.R."/>
            <person name="Henrissat B."/>
            <person name="Rensing S.A."/>
            <person name="Grigoriev I.V."/>
            <person name="Corradi N."/>
            <person name="Roux C."/>
            <person name="Martin F."/>
        </authorList>
    </citation>
    <scope>NUCLEOTIDE SEQUENCE</scope>
    <source>
        <strain evidence="1">DAOM 197198</strain>
    </source>
</reference>
<dbReference type="VEuPathDB" id="FungiDB:RhiirFUN_002489"/>
<protein>
    <submittedName>
        <fullName evidence="1">Uncharacterized protein</fullName>
    </submittedName>
</protein>
<sequence>MASMVKNLMMFGKGYTPYTTRNDTLSDIYDQAQVASLNVEERMVNDDKLELFVQVIMERVVCGIDLRDTLTISDMAKIESPLTFYDIIDMIPGPNSNFNFQLWSGAPNKRDYTHFFKDKIKIGKMLKVMIDRIVRKYEAENAKLHSLRIYGLQFYCLDFGENETVK</sequence>
<organism evidence="1">
    <name type="scientific">Rhizophagus irregularis (strain DAOM 181602 / DAOM 197198 / MUCL 43194)</name>
    <name type="common">Arbuscular mycorrhizal fungus</name>
    <name type="synonym">Glomus intraradices</name>
    <dbReference type="NCBI Taxonomy" id="747089"/>
    <lineage>
        <taxon>Eukaryota</taxon>
        <taxon>Fungi</taxon>
        <taxon>Fungi incertae sedis</taxon>
        <taxon>Mucoromycota</taxon>
        <taxon>Glomeromycotina</taxon>
        <taxon>Glomeromycetes</taxon>
        <taxon>Glomerales</taxon>
        <taxon>Glomeraceae</taxon>
        <taxon>Rhizophagus</taxon>
    </lineage>
</organism>
<evidence type="ECO:0000313" key="1">
    <source>
        <dbReference type="EMBL" id="ESA04273.1"/>
    </source>
</evidence>
<gene>
    <name evidence="1" type="ORF">GLOINDRAFT_83254</name>
</gene>
<name>U9TD62_RHIID</name>
<dbReference type="EMBL" id="KI294436">
    <property type="protein sequence ID" value="ESA04273.1"/>
    <property type="molecule type" value="Genomic_DNA"/>
</dbReference>
<proteinExistence type="predicted"/>
<dbReference type="AlphaFoldDB" id="U9TD62"/>